<dbReference type="PANTHER" id="PTHR46038:SF38">
    <property type="entry name" value="GLYCOSYLTRANSFERASE-RELATED"/>
    <property type="match status" value="1"/>
</dbReference>
<dbReference type="AlphaFoldDB" id="A0A2K1JJ21"/>
<dbReference type="OrthoDB" id="540503at2759"/>
<keyword evidence="1" id="KW-0812">Transmembrane</keyword>
<dbReference type="InterPro" id="IPR044821">
    <property type="entry name" value="At1g28695/At4g15970-like"/>
</dbReference>
<evidence type="ECO:0000313" key="4">
    <source>
        <dbReference type="EnsemblPlants" id="Pp3c14_23550V3.1"/>
    </source>
</evidence>
<keyword evidence="1" id="KW-0472">Membrane</keyword>
<dbReference type="Proteomes" id="UP000006727">
    <property type="component" value="Chromosome 14"/>
</dbReference>
<dbReference type="InterPro" id="IPR005069">
    <property type="entry name" value="Nucl-diP-sugar_transferase"/>
</dbReference>
<dbReference type="STRING" id="3218.A0A2K1JJ21"/>
<gene>
    <name evidence="4" type="primary">LOC112291803</name>
    <name evidence="3" type="ORF">PHYPA_018943</name>
</gene>
<reference evidence="3 5" key="2">
    <citation type="journal article" date="2018" name="Plant J.">
        <title>The Physcomitrella patens chromosome-scale assembly reveals moss genome structure and evolution.</title>
        <authorList>
            <person name="Lang D."/>
            <person name="Ullrich K.K."/>
            <person name="Murat F."/>
            <person name="Fuchs J."/>
            <person name="Jenkins J."/>
            <person name="Haas F.B."/>
            <person name="Piednoel M."/>
            <person name="Gundlach H."/>
            <person name="Van Bel M."/>
            <person name="Meyberg R."/>
            <person name="Vives C."/>
            <person name="Morata J."/>
            <person name="Symeonidi A."/>
            <person name="Hiss M."/>
            <person name="Muchero W."/>
            <person name="Kamisugi Y."/>
            <person name="Saleh O."/>
            <person name="Blanc G."/>
            <person name="Decker E.L."/>
            <person name="van Gessel N."/>
            <person name="Grimwood J."/>
            <person name="Hayes R.D."/>
            <person name="Graham S.W."/>
            <person name="Gunter L.E."/>
            <person name="McDaniel S.F."/>
            <person name="Hoernstein S.N.W."/>
            <person name="Larsson A."/>
            <person name="Li F.W."/>
            <person name="Perroud P.F."/>
            <person name="Phillips J."/>
            <person name="Ranjan P."/>
            <person name="Rokshar D.S."/>
            <person name="Rothfels C.J."/>
            <person name="Schneider L."/>
            <person name="Shu S."/>
            <person name="Stevenson D.W."/>
            <person name="Thummler F."/>
            <person name="Tillich M."/>
            <person name="Villarreal Aguilar J.C."/>
            <person name="Widiez T."/>
            <person name="Wong G.K."/>
            <person name="Wymore A."/>
            <person name="Zhang Y."/>
            <person name="Zimmer A.D."/>
            <person name="Quatrano R.S."/>
            <person name="Mayer K.F.X."/>
            <person name="Goodstein D."/>
            <person name="Casacuberta J.M."/>
            <person name="Vandepoele K."/>
            <person name="Reski R."/>
            <person name="Cuming A.C."/>
            <person name="Tuskan G.A."/>
            <person name="Maumus F."/>
            <person name="Salse J."/>
            <person name="Schmutz J."/>
            <person name="Rensing S.A."/>
        </authorList>
    </citation>
    <scope>NUCLEOTIDE SEQUENCE [LARGE SCALE GENOMIC DNA]</scope>
    <source>
        <strain evidence="4 5">cv. Gransden 2004</strain>
    </source>
</reference>
<dbReference type="Gramene" id="Pp3c14_23550V3.1">
    <property type="protein sequence ID" value="Pp3c14_23550V3.1"/>
    <property type="gene ID" value="Pp3c14_23550"/>
</dbReference>
<evidence type="ECO:0000259" key="2">
    <source>
        <dbReference type="Pfam" id="PF03407"/>
    </source>
</evidence>
<name>A0A2K1JJ21_PHYPA</name>
<protein>
    <recommendedName>
        <fullName evidence="2">Nucleotide-diphospho-sugar transferase domain-containing protein</fullName>
    </recommendedName>
</protein>
<dbReference type="EMBL" id="ABEU02000014">
    <property type="protein sequence ID" value="PNR41540.1"/>
    <property type="molecule type" value="Genomic_DNA"/>
</dbReference>
<dbReference type="Gramene" id="Pp3c14_23550V3.3">
    <property type="protein sequence ID" value="Pp3c14_23550V3.3"/>
    <property type="gene ID" value="Pp3c14_23550"/>
</dbReference>
<dbReference type="KEGG" id="ppp:112291803"/>
<feature type="transmembrane region" description="Helical" evidence="1">
    <location>
        <begin position="186"/>
        <end position="208"/>
    </location>
</feature>
<reference evidence="4" key="3">
    <citation type="submission" date="2020-12" db="UniProtKB">
        <authorList>
            <consortium name="EnsemblPlants"/>
        </authorList>
    </citation>
    <scope>IDENTIFICATION</scope>
</reference>
<proteinExistence type="predicted"/>
<dbReference type="RefSeq" id="XP_024395475.1">
    <property type="nucleotide sequence ID" value="XM_024539707.2"/>
</dbReference>
<feature type="transmembrane region" description="Helical" evidence="1">
    <location>
        <begin position="14"/>
        <end position="33"/>
    </location>
</feature>
<accession>A0A2K1JJ21</accession>
<evidence type="ECO:0000313" key="3">
    <source>
        <dbReference type="EMBL" id="PNR41540.1"/>
    </source>
</evidence>
<sequence length="370" mass="43620">MGLWSSSQWKVRTVITWFAIVSVACTVMMYAAGGSWMQHSLRRGFEAYHSQFQSSDVVRDRHELPWRRESAPAELGDHISVEFPGLENILERAAMPDRTIILTTLNQAWAQPNTMIDLYLESFRSGEETSQLLDHLVIVALDLVAYDKCKLLHAFCYMLKTEDVDFSGEKFFMTEDYLKMMWRRIYFLKIVLELGFNFVFSDADVMWIRNPFPRFDKFADFQIACDAYTGIPEDMNNRPNGGFVYARSNKRTIDFYNYWYMSRVDHPGLHDQDVLGKIKTDQDFLDIGLQLRFLDTLQFSGFCQISNNFEQVCTMHANCCTGLQRKLMDLRLVMEDWRRFKLLTPQMKYHQRIYWRAPRQCLVSKFEDKP</sequence>
<dbReference type="EnsemblPlants" id="Pp3c14_23550V3.1">
    <property type="protein sequence ID" value="Pp3c14_23550V3.1"/>
    <property type="gene ID" value="Pp3c14_23550"/>
</dbReference>
<evidence type="ECO:0000256" key="1">
    <source>
        <dbReference type="SAM" id="Phobius"/>
    </source>
</evidence>
<reference evidence="3 5" key="1">
    <citation type="journal article" date="2008" name="Science">
        <title>The Physcomitrella genome reveals evolutionary insights into the conquest of land by plants.</title>
        <authorList>
            <person name="Rensing S."/>
            <person name="Lang D."/>
            <person name="Zimmer A."/>
            <person name="Terry A."/>
            <person name="Salamov A."/>
            <person name="Shapiro H."/>
            <person name="Nishiyama T."/>
            <person name="Perroud P.-F."/>
            <person name="Lindquist E."/>
            <person name="Kamisugi Y."/>
            <person name="Tanahashi T."/>
            <person name="Sakakibara K."/>
            <person name="Fujita T."/>
            <person name="Oishi K."/>
            <person name="Shin-I T."/>
            <person name="Kuroki Y."/>
            <person name="Toyoda A."/>
            <person name="Suzuki Y."/>
            <person name="Hashimoto A."/>
            <person name="Yamaguchi K."/>
            <person name="Sugano A."/>
            <person name="Kohara Y."/>
            <person name="Fujiyama A."/>
            <person name="Anterola A."/>
            <person name="Aoki S."/>
            <person name="Ashton N."/>
            <person name="Barbazuk W.B."/>
            <person name="Barker E."/>
            <person name="Bennetzen J."/>
            <person name="Bezanilla M."/>
            <person name="Blankenship R."/>
            <person name="Cho S.H."/>
            <person name="Dutcher S."/>
            <person name="Estelle M."/>
            <person name="Fawcett J.A."/>
            <person name="Gundlach H."/>
            <person name="Hanada K."/>
            <person name="Heyl A."/>
            <person name="Hicks K.A."/>
            <person name="Hugh J."/>
            <person name="Lohr M."/>
            <person name="Mayer K."/>
            <person name="Melkozernov A."/>
            <person name="Murata T."/>
            <person name="Nelson D."/>
            <person name="Pils B."/>
            <person name="Prigge M."/>
            <person name="Reiss B."/>
            <person name="Renner T."/>
            <person name="Rombauts S."/>
            <person name="Rushton P."/>
            <person name="Sanderfoot A."/>
            <person name="Schween G."/>
            <person name="Shiu S.-H."/>
            <person name="Stueber K."/>
            <person name="Theodoulou F.L."/>
            <person name="Tu H."/>
            <person name="Van de Peer Y."/>
            <person name="Verrier P.J."/>
            <person name="Waters E."/>
            <person name="Wood A."/>
            <person name="Yang L."/>
            <person name="Cove D."/>
            <person name="Cuming A."/>
            <person name="Hasebe M."/>
            <person name="Lucas S."/>
            <person name="Mishler D.B."/>
            <person name="Reski R."/>
            <person name="Grigoriev I."/>
            <person name="Quatrano R.S."/>
            <person name="Boore J.L."/>
        </authorList>
    </citation>
    <scope>NUCLEOTIDE SEQUENCE [LARGE SCALE GENOMIC DNA]</scope>
    <source>
        <strain evidence="4 5">cv. Gransden 2004</strain>
    </source>
</reference>
<evidence type="ECO:0000313" key="5">
    <source>
        <dbReference type="Proteomes" id="UP000006727"/>
    </source>
</evidence>
<dbReference type="PANTHER" id="PTHR46038">
    <property type="entry name" value="EXPRESSED PROTEIN-RELATED"/>
    <property type="match status" value="1"/>
</dbReference>
<dbReference type="GeneID" id="112291803"/>
<organism evidence="3">
    <name type="scientific">Physcomitrium patens</name>
    <name type="common">Spreading-leaved earth moss</name>
    <name type="synonym">Physcomitrella patens</name>
    <dbReference type="NCBI Taxonomy" id="3218"/>
    <lineage>
        <taxon>Eukaryota</taxon>
        <taxon>Viridiplantae</taxon>
        <taxon>Streptophyta</taxon>
        <taxon>Embryophyta</taxon>
        <taxon>Bryophyta</taxon>
        <taxon>Bryophytina</taxon>
        <taxon>Bryopsida</taxon>
        <taxon>Funariidae</taxon>
        <taxon>Funariales</taxon>
        <taxon>Funariaceae</taxon>
        <taxon>Physcomitrium</taxon>
    </lineage>
</organism>
<keyword evidence="5" id="KW-1185">Reference proteome</keyword>
<keyword evidence="1" id="KW-1133">Transmembrane helix</keyword>
<dbReference type="EnsemblPlants" id="Pp3c14_23550V3.3">
    <property type="protein sequence ID" value="Pp3c14_23550V3.3"/>
    <property type="gene ID" value="Pp3c14_23550"/>
</dbReference>
<feature type="domain" description="Nucleotide-diphospho-sugar transferase" evidence="2">
    <location>
        <begin position="132"/>
        <end position="330"/>
    </location>
</feature>
<dbReference type="Pfam" id="PF03407">
    <property type="entry name" value="Nucleotid_trans"/>
    <property type="match status" value="1"/>
</dbReference>
<dbReference type="FunCoup" id="A0A2K1JJ21">
    <property type="interactions" value="397"/>
</dbReference>
<dbReference type="PaxDb" id="3218-PP1S69_44V6.1"/>